<dbReference type="SUPFAM" id="SSF54001">
    <property type="entry name" value="Cysteine proteinases"/>
    <property type="match status" value="1"/>
</dbReference>
<evidence type="ECO:0000313" key="1">
    <source>
        <dbReference type="EMBL" id="CAE4632761.1"/>
    </source>
</evidence>
<dbReference type="AlphaFoldDB" id="A0A7S4S2P5"/>
<evidence type="ECO:0008006" key="2">
    <source>
        <dbReference type="Google" id="ProtNLM"/>
    </source>
</evidence>
<dbReference type="EMBL" id="HBNR01062652">
    <property type="protein sequence ID" value="CAE4632761.1"/>
    <property type="molecule type" value="Transcribed_RNA"/>
</dbReference>
<organism evidence="1">
    <name type="scientific">Alexandrium monilatum</name>
    <dbReference type="NCBI Taxonomy" id="311494"/>
    <lineage>
        <taxon>Eukaryota</taxon>
        <taxon>Sar</taxon>
        <taxon>Alveolata</taxon>
        <taxon>Dinophyceae</taxon>
        <taxon>Gonyaulacales</taxon>
        <taxon>Pyrocystaceae</taxon>
        <taxon>Alexandrium</taxon>
    </lineage>
</organism>
<gene>
    <name evidence="1" type="ORF">AMON00008_LOCUS44188</name>
</gene>
<dbReference type="InterPro" id="IPR038765">
    <property type="entry name" value="Papain-like_cys_pep_sf"/>
</dbReference>
<sequence>MVSRRGGSCGEAGCRRAERGFPAQGDALPQLRGGVWQELPARHRRVRAPPGALRGAGVNELTDRTPEELQRLRGPGPELKGTSAGEFDLSKLPTKVSWRHRAEECGGKGGCTGATAELAMHYVSKVGSFSEKDFPYTATEEECPSALKLQKPMDVSTITGPTPGDVAKPYLPSRPAGLPSPPCIGCPSVGPCWLFPKGPILPCWHQLESALLLARAGPLHGEAGHRGLASKRPQRLCTYTRACMRVQVLPDACKW</sequence>
<reference evidence="1" key="1">
    <citation type="submission" date="2021-01" db="EMBL/GenBank/DDBJ databases">
        <authorList>
            <person name="Corre E."/>
            <person name="Pelletier E."/>
            <person name="Niang G."/>
            <person name="Scheremetjew M."/>
            <person name="Finn R."/>
            <person name="Kale V."/>
            <person name="Holt S."/>
            <person name="Cochrane G."/>
            <person name="Meng A."/>
            <person name="Brown T."/>
            <person name="Cohen L."/>
        </authorList>
    </citation>
    <scope>NUCLEOTIDE SEQUENCE</scope>
    <source>
        <strain evidence="1">CCMP3105</strain>
    </source>
</reference>
<accession>A0A7S4S2P5</accession>
<dbReference type="Gene3D" id="3.90.70.10">
    <property type="entry name" value="Cysteine proteinases"/>
    <property type="match status" value="1"/>
</dbReference>
<proteinExistence type="predicted"/>
<name>A0A7S4S2P5_9DINO</name>
<protein>
    <recommendedName>
        <fullName evidence="2">Peptidase C1A papain C-terminal domain-containing protein</fullName>
    </recommendedName>
</protein>